<dbReference type="RefSeq" id="WP_344659630.1">
    <property type="nucleotide sequence ID" value="NZ_BAAAQM010000031.1"/>
</dbReference>
<keyword evidence="2" id="KW-1185">Reference proteome</keyword>
<proteinExistence type="predicted"/>
<evidence type="ECO:0000313" key="1">
    <source>
        <dbReference type="EMBL" id="GAA1983126.1"/>
    </source>
</evidence>
<reference evidence="2" key="1">
    <citation type="journal article" date="2019" name="Int. J. Syst. Evol. Microbiol.">
        <title>The Global Catalogue of Microorganisms (GCM) 10K type strain sequencing project: providing services to taxonomists for standard genome sequencing and annotation.</title>
        <authorList>
            <consortium name="The Broad Institute Genomics Platform"/>
            <consortium name="The Broad Institute Genome Sequencing Center for Infectious Disease"/>
            <person name="Wu L."/>
            <person name="Ma J."/>
        </authorList>
    </citation>
    <scope>NUCLEOTIDE SEQUENCE [LARGE SCALE GENOMIC DNA]</scope>
    <source>
        <strain evidence="2">JCM 16013</strain>
    </source>
</reference>
<organism evidence="1 2">
    <name type="scientific">Catenulispora subtropica</name>
    <dbReference type="NCBI Taxonomy" id="450798"/>
    <lineage>
        <taxon>Bacteria</taxon>
        <taxon>Bacillati</taxon>
        <taxon>Actinomycetota</taxon>
        <taxon>Actinomycetes</taxon>
        <taxon>Catenulisporales</taxon>
        <taxon>Catenulisporaceae</taxon>
        <taxon>Catenulispora</taxon>
    </lineage>
</organism>
<dbReference type="Proteomes" id="UP001499854">
    <property type="component" value="Unassembled WGS sequence"/>
</dbReference>
<gene>
    <name evidence="1" type="ORF">GCM10009838_50930</name>
</gene>
<comment type="caution">
    <text evidence="1">The sequence shown here is derived from an EMBL/GenBank/DDBJ whole genome shotgun (WGS) entry which is preliminary data.</text>
</comment>
<protein>
    <submittedName>
        <fullName evidence="1">Uncharacterized protein</fullName>
    </submittedName>
</protein>
<dbReference type="EMBL" id="BAAAQM010000031">
    <property type="protein sequence ID" value="GAA1983126.1"/>
    <property type="molecule type" value="Genomic_DNA"/>
</dbReference>
<evidence type="ECO:0000313" key="2">
    <source>
        <dbReference type="Proteomes" id="UP001499854"/>
    </source>
</evidence>
<sequence>MIETMDAVLRSVTAADRSRVDWTADQHLRDLGWSTVRANAAGGWTEWSKQGRTAFTSVWPEGEAIELEDVIHWPDDGEDRAGVYEGFEAAYRQLVAEVGRAYGPAAFEAEYGASEVPVPVPGQFERAAVWPLEPWGLMVTIQQEDKEAPLRLSVWCYRARR</sequence>
<accession>A0ABP5DQT4</accession>
<name>A0ABP5DQT4_9ACTN</name>